<dbReference type="SUPFAM" id="SSF51735">
    <property type="entry name" value="NAD(P)-binding Rossmann-fold domains"/>
    <property type="match status" value="1"/>
</dbReference>
<evidence type="ECO:0000256" key="5">
    <source>
        <dbReference type="ARBA" id="ARBA00023027"/>
    </source>
</evidence>
<dbReference type="AlphaFoldDB" id="A0A4Y6V007"/>
<keyword evidence="16" id="KW-1185">Reference proteome</keyword>
<dbReference type="Pfam" id="PF11975">
    <property type="entry name" value="Glyco_hydro_4C"/>
    <property type="match status" value="1"/>
</dbReference>
<dbReference type="RefSeq" id="WP_141448550.1">
    <property type="nucleotide sequence ID" value="NZ_CP041217.1"/>
</dbReference>
<dbReference type="Gene3D" id="3.90.1820.10">
    <property type="entry name" value="AglA-like glucosidase"/>
    <property type="match status" value="1"/>
</dbReference>
<dbReference type="InterPro" id="IPR015955">
    <property type="entry name" value="Lactate_DH/Glyco_Ohase_4_C"/>
</dbReference>
<accession>A0A4Y6V007</accession>
<dbReference type="InterPro" id="IPR053715">
    <property type="entry name" value="GH4_Enzyme_sf"/>
</dbReference>
<dbReference type="CDD" id="cd05297">
    <property type="entry name" value="GH4_alpha_glucosidase_galactosidase"/>
    <property type="match status" value="1"/>
</dbReference>
<name>A0A4Y6V007_SACBS</name>
<keyword evidence="10" id="KW-0533">Nickel</keyword>
<dbReference type="GO" id="GO:0005975">
    <property type="term" value="P:carbohydrate metabolic process"/>
    <property type="evidence" value="ECO:0007669"/>
    <property type="project" value="InterPro"/>
</dbReference>
<comment type="cofactor">
    <cofactor evidence="12">
        <name>NAD(+)</name>
        <dbReference type="ChEBI" id="CHEBI:57540"/>
    </cofactor>
    <text evidence="12">Binds 1 NAD(+) per subunit.</text>
</comment>
<keyword evidence="5 12" id="KW-0520">NAD</keyword>
<dbReference type="InterPro" id="IPR001088">
    <property type="entry name" value="Glyco_hydro_4"/>
</dbReference>
<feature type="site" description="Increases basicity of active site Tyr" evidence="11">
    <location>
        <position position="110"/>
    </location>
</feature>
<evidence type="ECO:0000256" key="3">
    <source>
        <dbReference type="ARBA" id="ARBA00022723"/>
    </source>
</evidence>
<evidence type="ECO:0000256" key="1">
    <source>
        <dbReference type="ARBA" id="ARBA00001936"/>
    </source>
</evidence>
<evidence type="ECO:0000256" key="11">
    <source>
        <dbReference type="PIRSR" id="PIRSR601088-4"/>
    </source>
</evidence>
<feature type="domain" description="Glycosyl hydrolase family 4 C-terminal" evidence="14">
    <location>
        <begin position="195"/>
        <end position="413"/>
    </location>
</feature>
<dbReference type="Proteomes" id="UP000316968">
    <property type="component" value="Chromosome"/>
</dbReference>
<dbReference type="GO" id="GO:0016616">
    <property type="term" value="F:oxidoreductase activity, acting on the CH-OH group of donors, NAD or NADP as acceptor"/>
    <property type="evidence" value="ECO:0007669"/>
    <property type="project" value="InterPro"/>
</dbReference>
<dbReference type="EMBL" id="CP041217">
    <property type="protein sequence ID" value="QDH22006.1"/>
    <property type="molecule type" value="Genomic_DNA"/>
</dbReference>
<dbReference type="NCBIfam" id="NF011657">
    <property type="entry name" value="PRK15076.1"/>
    <property type="match status" value="1"/>
</dbReference>
<proteinExistence type="inferred from homology"/>
<evidence type="ECO:0000256" key="10">
    <source>
        <dbReference type="PIRSR" id="PIRSR601088-3"/>
    </source>
</evidence>
<feature type="compositionally biased region" description="Basic and acidic residues" evidence="13">
    <location>
        <begin position="467"/>
        <end position="500"/>
    </location>
</feature>
<evidence type="ECO:0000313" key="16">
    <source>
        <dbReference type="Proteomes" id="UP000316968"/>
    </source>
</evidence>
<dbReference type="SUPFAM" id="SSF56327">
    <property type="entry name" value="LDH C-terminal domain-like"/>
    <property type="match status" value="1"/>
</dbReference>
<evidence type="ECO:0000259" key="14">
    <source>
        <dbReference type="Pfam" id="PF11975"/>
    </source>
</evidence>
<dbReference type="KEGG" id="saca:FFV09_14845"/>
<feature type="region of interest" description="Disordered" evidence="13">
    <location>
        <begin position="467"/>
        <end position="506"/>
    </location>
</feature>
<keyword evidence="3 10" id="KW-0479">Metal-binding</keyword>
<protein>
    <submittedName>
        <fullName evidence="15">Alpha-glucosidase/alpha-galactosidase</fullName>
    </submittedName>
</protein>
<evidence type="ECO:0000256" key="2">
    <source>
        <dbReference type="ARBA" id="ARBA00010141"/>
    </source>
</evidence>
<feature type="binding site" evidence="10">
    <location>
        <position position="170"/>
    </location>
    <ligand>
        <name>Mn(2+)</name>
        <dbReference type="ChEBI" id="CHEBI:29035"/>
    </ligand>
</feature>
<keyword evidence="6 10" id="KW-0464">Manganese</keyword>
<dbReference type="Pfam" id="PF02056">
    <property type="entry name" value="Glyco_hydro_4"/>
    <property type="match status" value="1"/>
</dbReference>
<sequence length="506" mass="56176">MSFKVTFIGAGSIGFTRGLLRDLLSVPEFANIEVSFMDIDRRNLDMVTELCQRDIDENGLSIRIRPTTDRREALEGAKYVFCTIRVGGLEAFATDVDIPLKYGVDQCVGDTLCAGGIMYGQRGIAEMLEICRDIREQAAPDVLLLNYSNPMAMLTWACIKYGGVRTIGLCHGVQHGHHQIAEVYGLDKKDVDIICAGINHQTWYVSAKHKGRDLTEGLLEAFERHPEYSRTEKVRIDMLRRFGYYSTESNGHLSEYVPWYRKRSDEIKDWIDLSSWINGETGGYLRVCTEGRSWFETDFPNWLRDPAFVYGSEHRGEEHGSYIVEGLETGRVYRGHFNTVNGGIIPNLPADAIIEAPGYVDRSGISMPVVGDLPLGAAAVCNVSISVQRLAVEAAVSGDDKLLRQAFMLDPLVGAVCNPKEIWQMVDEMLVAGEPWLPQYGGAIAAAKARLVSGDLIPTRADSEGAARLKVKTVEEMQQDREAANKNAGESDKGKDREKVQSPQDV</sequence>
<keyword evidence="4 12" id="KW-0378">Hydrolase</keyword>
<dbReference type="PANTHER" id="PTHR32092:SF6">
    <property type="entry name" value="ALPHA-GALACTOSIDASE"/>
    <property type="match status" value="1"/>
</dbReference>
<evidence type="ECO:0000256" key="7">
    <source>
        <dbReference type="ARBA" id="ARBA00023277"/>
    </source>
</evidence>
<evidence type="ECO:0000256" key="4">
    <source>
        <dbReference type="ARBA" id="ARBA00022801"/>
    </source>
</evidence>
<evidence type="ECO:0000256" key="13">
    <source>
        <dbReference type="SAM" id="MobiDB-lite"/>
    </source>
</evidence>
<keyword evidence="10" id="KW-0408">Iron</keyword>
<evidence type="ECO:0000256" key="6">
    <source>
        <dbReference type="ARBA" id="ARBA00023211"/>
    </source>
</evidence>
<reference evidence="15 16" key="1">
    <citation type="submission" date="2019-06" db="EMBL/GenBank/DDBJ databases">
        <title>Saccharibacillus brassicae sp. nov., an endophytic bacterium isolated from Chinese cabbage seeds (Brassica pekinensis).</title>
        <authorList>
            <person name="Jiang L."/>
            <person name="Lee J."/>
            <person name="Kim S.W."/>
        </authorList>
    </citation>
    <scope>NUCLEOTIDE SEQUENCE [LARGE SCALE GENOMIC DNA]</scope>
    <source>
        <strain evidence="16">KCTC 43072 / ATSA2</strain>
    </source>
</reference>
<dbReference type="PANTHER" id="PTHR32092">
    <property type="entry name" value="6-PHOSPHO-BETA-GLUCOSIDASE-RELATED"/>
    <property type="match status" value="1"/>
</dbReference>
<dbReference type="GO" id="GO:0046872">
    <property type="term" value="F:metal ion binding"/>
    <property type="evidence" value="ECO:0007669"/>
    <property type="project" value="UniProtKB-KW"/>
</dbReference>
<dbReference type="OrthoDB" id="9808275at2"/>
<evidence type="ECO:0000313" key="15">
    <source>
        <dbReference type="EMBL" id="QDH22006.1"/>
    </source>
</evidence>
<dbReference type="InterPro" id="IPR022616">
    <property type="entry name" value="Glyco_hydro_4_C"/>
</dbReference>
<organism evidence="15 16">
    <name type="scientific">Saccharibacillus brassicae</name>
    <dbReference type="NCBI Taxonomy" id="2583377"/>
    <lineage>
        <taxon>Bacteria</taxon>
        <taxon>Bacillati</taxon>
        <taxon>Bacillota</taxon>
        <taxon>Bacilli</taxon>
        <taxon>Bacillales</taxon>
        <taxon>Paenibacillaceae</taxon>
        <taxon>Saccharibacillus</taxon>
    </lineage>
</organism>
<evidence type="ECO:0000256" key="8">
    <source>
        <dbReference type="ARBA" id="ARBA00023295"/>
    </source>
</evidence>
<evidence type="ECO:0000256" key="12">
    <source>
        <dbReference type="RuleBase" id="RU361152"/>
    </source>
</evidence>
<dbReference type="InterPro" id="IPR036291">
    <property type="entry name" value="NAD(P)-bd_dom_sf"/>
</dbReference>
<comment type="similarity">
    <text evidence="2 12">Belongs to the glycosyl hydrolase 4 family.</text>
</comment>
<keyword evidence="10" id="KW-0170">Cobalt</keyword>
<gene>
    <name evidence="15" type="ORF">FFV09_14845</name>
</gene>
<evidence type="ECO:0000256" key="9">
    <source>
        <dbReference type="PIRSR" id="PIRSR601088-2"/>
    </source>
</evidence>
<dbReference type="GO" id="GO:0004553">
    <property type="term" value="F:hydrolase activity, hydrolyzing O-glycosyl compounds"/>
    <property type="evidence" value="ECO:0007669"/>
    <property type="project" value="InterPro"/>
</dbReference>
<feature type="binding site" evidence="9">
    <location>
        <position position="149"/>
    </location>
    <ligand>
        <name>substrate</name>
    </ligand>
</feature>
<dbReference type="PRINTS" id="PR00732">
    <property type="entry name" value="GLHYDRLASE4"/>
</dbReference>
<comment type="cofactor">
    <cofactor evidence="1">
        <name>Mn(2+)</name>
        <dbReference type="ChEBI" id="CHEBI:29035"/>
    </cofactor>
</comment>
<keyword evidence="8 12" id="KW-0326">Glycosidase</keyword>
<keyword evidence="7" id="KW-0119">Carbohydrate metabolism</keyword>
<feature type="binding site" evidence="10">
    <location>
        <position position="200"/>
    </location>
    <ligand>
        <name>Mn(2+)</name>
        <dbReference type="ChEBI" id="CHEBI:29035"/>
    </ligand>
</feature>